<gene>
    <name evidence="2" type="ORF">FB45DRAFT_958008</name>
</gene>
<dbReference type="Proteomes" id="UP001221142">
    <property type="component" value="Unassembled WGS sequence"/>
</dbReference>
<comment type="caution">
    <text evidence="2">The sequence shown here is derived from an EMBL/GenBank/DDBJ whole genome shotgun (WGS) entry which is preliminary data.</text>
</comment>
<keyword evidence="3" id="KW-1185">Reference proteome</keyword>
<dbReference type="AlphaFoldDB" id="A0AAD7AYG2"/>
<dbReference type="Gene3D" id="3.30.710.10">
    <property type="entry name" value="Potassium Channel Kv1.1, Chain A"/>
    <property type="match status" value="1"/>
</dbReference>
<accession>A0AAD7AYG2</accession>
<dbReference type="EMBL" id="JARKIF010000115">
    <property type="protein sequence ID" value="KAJ7604151.1"/>
    <property type="molecule type" value="Genomic_DNA"/>
</dbReference>
<reference evidence="2" key="1">
    <citation type="submission" date="2023-03" db="EMBL/GenBank/DDBJ databases">
        <title>Massive genome expansion in bonnet fungi (Mycena s.s.) driven by repeated elements and novel gene families across ecological guilds.</title>
        <authorList>
            <consortium name="Lawrence Berkeley National Laboratory"/>
            <person name="Harder C.B."/>
            <person name="Miyauchi S."/>
            <person name="Viragh M."/>
            <person name="Kuo A."/>
            <person name="Thoen E."/>
            <person name="Andreopoulos B."/>
            <person name="Lu D."/>
            <person name="Skrede I."/>
            <person name="Drula E."/>
            <person name="Henrissat B."/>
            <person name="Morin E."/>
            <person name="Kohler A."/>
            <person name="Barry K."/>
            <person name="LaButti K."/>
            <person name="Morin E."/>
            <person name="Salamov A."/>
            <person name="Lipzen A."/>
            <person name="Mereny Z."/>
            <person name="Hegedus B."/>
            <person name="Baldrian P."/>
            <person name="Stursova M."/>
            <person name="Weitz H."/>
            <person name="Taylor A."/>
            <person name="Grigoriev I.V."/>
            <person name="Nagy L.G."/>
            <person name="Martin F."/>
            <person name="Kauserud H."/>
        </authorList>
    </citation>
    <scope>NUCLEOTIDE SEQUENCE</scope>
    <source>
        <strain evidence="2">9284</strain>
    </source>
</reference>
<dbReference type="InterPro" id="IPR000210">
    <property type="entry name" value="BTB/POZ_dom"/>
</dbReference>
<protein>
    <recommendedName>
        <fullName evidence="1">BTB domain-containing protein</fullName>
    </recommendedName>
</protein>
<sequence length="81" mass="9251">MQVDDTPHRHAELWFDDGSIVIQAENTQFRVHRSILAARSPIFRDMFSFPQPLDAELVEGCPLARLHDSAAELSVFLRAIF</sequence>
<dbReference type="InterPro" id="IPR011333">
    <property type="entry name" value="SKP1/BTB/POZ_sf"/>
</dbReference>
<dbReference type="PROSITE" id="PS50097">
    <property type="entry name" value="BTB"/>
    <property type="match status" value="1"/>
</dbReference>
<evidence type="ECO:0000259" key="1">
    <source>
        <dbReference type="PROSITE" id="PS50097"/>
    </source>
</evidence>
<evidence type="ECO:0000313" key="2">
    <source>
        <dbReference type="EMBL" id="KAJ7604151.1"/>
    </source>
</evidence>
<feature type="domain" description="BTB" evidence="1">
    <location>
        <begin position="16"/>
        <end position="81"/>
    </location>
</feature>
<feature type="non-terminal residue" evidence="2">
    <location>
        <position position="81"/>
    </location>
</feature>
<dbReference type="SUPFAM" id="SSF54695">
    <property type="entry name" value="POZ domain"/>
    <property type="match status" value="1"/>
</dbReference>
<organism evidence="2 3">
    <name type="scientific">Roridomyces roridus</name>
    <dbReference type="NCBI Taxonomy" id="1738132"/>
    <lineage>
        <taxon>Eukaryota</taxon>
        <taxon>Fungi</taxon>
        <taxon>Dikarya</taxon>
        <taxon>Basidiomycota</taxon>
        <taxon>Agaricomycotina</taxon>
        <taxon>Agaricomycetes</taxon>
        <taxon>Agaricomycetidae</taxon>
        <taxon>Agaricales</taxon>
        <taxon>Marasmiineae</taxon>
        <taxon>Mycenaceae</taxon>
        <taxon>Roridomyces</taxon>
    </lineage>
</organism>
<name>A0AAD7AYG2_9AGAR</name>
<dbReference type="Pfam" id="PF00651">
    <property type="entry name" value="BTB"/>
    <property type="match status" value="1"/>
</dbReference>
<proteinExistence type="predicted"/>
<evidence type="ECO:0000313" key="3">
    <source>
        <dbReference type="Proteomes" id="UP001221142"/>
    </source>
</evidence>
<dbReference type="CDD" id="cd18186">
    <property type="entry name" value="BTB_POZ_ZBTB_KLHL-like"/>
    <property type="match status" value="1"/>
</dbReference>